<dbReference type="InterPro" id="IPR037508">
    <property type="entry name" value="Msb1/Mug8"/>
</dbReference>
<protein>
    <recommendedName>
        <fullName evidence="6">Methyltransferase domain-containing protein</fullName>
    </recommendedName>
</protein>
<feature type="region of interest" description="Disordered" evidence="1">
    <location>
        <begin position="377"/>
        <end position="411"/>
    </location>
</feature>
<reference evidence="4 5" key="1">
    <citation type="submission" date="2015-07" db="EMBL/GenBank/DDBJ databases">
        <title>Comparative genomics of the Sigatoka disease complex on banana suggests a link between parallel evolutionary changes in Pseudocercospora fijiensis and Pseudocercospora eumusae and increased virulence on the banana host.</title>
        <authorList>
            <person name="Chang T.-C."/>
            <person name="Salvucci A."/>
            <person name="Crous P.W."/>
            <person name="Stergiopoulos I."/>
        </authorList>
    </citation>
    <scope>NUCLEOTIDE SEQUENCE [LARGE SCALE GENOMIC DNA]</scope>
    <source>
        <strain evidence="4 5">CBS 114824</strain>
    </source>
</reference>
<dbReference type="InterPro" id="IPR012965">
    <property type="entry name" value="Msb1/Mug8_dom"/>
</dbReference>
<dbReference type="SUPFAM" id="SSF53335">
    <property type="entry name" value="S-adenosyl-L-methionine-dependent methyltransferases"/>
    <property type="match status" value="1"/>
</dbReference>
<proteinExistence type="predicted"/>
<feature type="compositionally biased region" description="Basic and acidic residues" evidence="1">
    <location>
        <begin position="842"/>
        <end position="854"/>
    </location>
</feature>
<name>A0A139HZ71_9PEZI</name>
<gene>
    <name evidence="4" type="ORF">AC578_10222</name>
</gene>
<evidence type="ECO:0000313" key="4">
    <source>
        <dbReference type="EMBL" id="KXT07652.1"/>
    </source>
</evidence>
<evidence type="ECO:0000259" key="2">
    <source>
        <dbReference type="Pfam" id="PF08101"/>
    </source>
</evidence>
<sequence>MPLFSRFKNRGAQPASKKAGDAENAKPVVAQPARWQSRWESKTIVPEEIAELVHLCTAEMKLRAEALDAPFMLLPFRIDSDPQGARTFIRNFYKSNAERSTQYRGESLKQELRLTDSLALVSIIKWCWSRMPNGVVSWPVYEGFRLGEKEARMARNAFDTFVPIGCDSDARRSIIVDFYDLLAAVAAHGKNNGLGGRKLSRMSGWWAFDHSDDGKGFEGGYKSWTSAAEASSHLFFAYLRSLSPDTNPSMNVIERIPRSLQALVASTEYPPETPTLLQRSTPRVVMMVDSVSPTPFALLRRAKHFEYRDKDQLLRVFSSFDDPLEALTEECKRVLYALSTANQSTVARSRQGMAKPEESWSAFQNLGFADIDEKAIASKSPNGMNGSTNTIGQGLRSEPRSRTGELGRPTTPSWADFLSSGFSDDGSAKSPTLLYPPAQVLPPLGSRASSPGLYTGDDEHLAPGELAAVTNVELDDAFWWVWMTSLAGEEPSDRKAVFGRCALIETTINGAWLIMEEQVKGASPDPVEGAYIAPKKSLFSFTKRGRLGRKRSVTKSPTQPQPMERVLSATPSKTSITNEQHAKIKAAARTLTLTKTQEEPEHDAARRGRHDDAQASKTNSMLTLGLQSEAGPAMKWATSYDKQAIRQQYLGDAFAGTGRSREDLVHKTSAPHLNGGASTIKPEASPVPSAVSTFVPGQRELPAVPVEQPSALTPEREVLQETPKPAAVGPSEPVATTVEPVVSAQQTQPGAQSAFDKQTAVQTGSPKASSKMGRKPLPQVVDHPAYRQQSVEETQPTTPVQNPAALAAAKAMKSDSPESVRSEHKLRKQPGGGGGLKKFFGKKKESSNRGDSLDIQRPGSKGLAPPSDPSFGRRLSLMRKKQASPSSPRASESQMAARAAVEQSTQERMPSPQYAATDISRTSTHEMEAAEHEFSRFDQGPIDDMPSAIPADSETDPSPQPDEHRFTSFTPQSQTQAGAVPDPIPRGNPNNDLESETTIDDHHDPQVVQDRWATIRENAHRRAEKQRQSEDQSTQSRPSRLTDDGETSGEETIESRVARIKARVAELTVFDADIGGRPTLLVNEAPSVYLFDKTISALQNLQPAPRNDDSRHLIGGPTDWKGIIWDYITIAARMSTRKDHWSSKAYTSAAGFVPKMTTKVVGYLDLQPTDTILDVGCGDAQLTAEIAKAVPEGKVLGLDASRSFIDTAKENYGSICNLSFVLHDATELHSAPSEVLSGKWDKVFSNAAMHWILRNESTRLPFFSNIHKALKSGGTFVFEMGGKGNVAEIQTATISALVHAGVPIEAARAASPWFFPSTTWMEKTLQDHGFEVAVCETEYRPSLLSASNSEGSGGIEGWVKLMCAEFLEIAPEEKREAIIREICEVIETVITREEDEDQISRDCPFPDVAHSLQPYIKTRQEVAAIRNSLQAKLPNSAINSSLPTSQELRETTSVTGVRKAYLRALQAHQAAQARYDSLKAEIEQLSQDGPSAPEHAANPGSFVTESYIPLMRQREKHRKLKIVQGTLAKVDAAGGKAVADSFDKVTRRQVGDLPVPPPSAAFAERDAGAESDYDLTRLKKAILEVRHKLDEHEAETVQANGVLHGELNPHADLHALKKAHNELTAWMEQQLAMISDLEAPKDGNGEPSDQEKTNGESEYSMKDIESLYEQYLESRERLLEIANDSSSGMASTPSSPEVIRRPSNTPEPEQTQSASEALLPYLSRLVLMRQAERDLLQQSSYVRRQLHTAETRTHEVLDRLASESHLVQPELRRGTSYGKVWKTASAEAGKSTVETAIPRLKAGQASADSASKSLEAIQNVPKDWDALME</sequence>
<comment type="caution">
    <text evidence="4">The sequence shown here is derived from an EMBL/GenBank/DDBJ whole genome shotgun (WGS) entry which is preliminary data.</text>
</comment>
<keyword evidence="5" id="KW-1185">Reference proteome</keyword>
<feature type="compositionally biased region" description="Polar residues" evidence="1">
    <location>
        <begin position="787"/>
        <end position="801"/>
    </location>
</feature>
<dbReference type="CDD" id="cd02440">
    <property type="entry name" value="AdoMet_MTases"/>
    <property type="match status" value="1"/>
</dbReference>
<feature type="region of interest" description="Disordered" evidence="1">
    <location>
        <begin position="669"/>
        <end position="688"/>
    </location>
</feature>
<feature type="compositionally biased region" description="Basic and acidic residues" evidence="1">
    <location>
        <begin position="812"/>
        <end position="823"/>
    </location>
</feature>
<feature type="compositionally biased region" description="Polar residues" evidence="1">
    <location>
        <begin position="379"/>
        <end position="392"/>
    </location>
</feature>
<dbReference type="Pfam" id="PF08101">
    <property type="entry name" value="Msb1-Mug8_dom"/>
    <property type="match status" value="1"/>
</dbReference>
<dbReference type="Gene3D" id="3.40.50.150">
    <property type="entry name" value="Vaccinia Virus protein VP39"/>
    <property type="match status" value="1"/>
</dbReference>
<feature type="compositionally biased region" description="Basic and acidic residues" evidence="1">
    <location>
        <begin position="923"/>
        <end position="936"/>
    </location>
</feature>
<dbReference type="EMBL" id="LFZN01000001">
    <property type="protein sequence ID" value="KXT07652.1"/>
    <property type="molecule type" value="Genomic_DNA"/>
</dbReference>
<dbReference type="PANTHER" id="PTHR28093:SF1">
    <property type="entry name" value="MORPHOGENESIS-RELATED PROTEIN MSB1"/>
    <property type="match status" value="1"/>
</dbReference>
<dbReference type="PANTHER" id="PTHR28093">
    <property type="entry name" value="MORPHOGENESIS-RELATED PROTEIN MSB1"/>
    <property type="match status" value="1"/>
</dbReference>
<feature type="compositionally biased region" description="Polar residues" evidence="1">
    <location>
        <begin position="883"/>
        <end position="894"/>
    </location>
</feature>
<dbReference type="Proteomes" id="UP000070133">
    <property type="component" value="Unassembled WGS sequence"/>
</dbReference>
<dbReference type="STRING" id="321146.A0A139HZ71"/>
<organism evidence="4 5">
    <name type="scientific">Pseudocercospora eumusae</name>
    <dbReference type="NCBI Taxonomy" id="321146"/>
    <lineage>
        <taxon>Eukaryota</taxon>
        <taxon>Fungi</taxon>
        <taxon>Dikarya</taxon>
        <taxon>Ascomycota</taxon>
        <taxon>Pezizomycotina</taxon>
        <taxon>Dothideomycetes</taxon>
        <taxon>Dothideomycetidae</taxon>
        <taxon>Mycosphaerellales</taxon>
        <taxon>Mycosphaerellaceae</taxon>
        <taxon>Pseudocercospora</taxon>
    </lineage>
</organism>
<accession>A0A139HZ71</accession>
<feature type="region of interest" description="Disordered" evidence="1">
    <location>
        <begin position="742"/>
        <end position="1054"/>
    </location>
</feature>
<feature type="domain" description="Methyltransferase" evidence="3">
    <location>
        <begin position="1172"/>
        <end position="1274"/>
    </location>
</feature>
<feature type="region of interest" description="Disordered" evidence="1">
    <location>
        <begin position="1682"/>
        <end position="1715"/>
    </location>
</feature>
<dbReference type="Pfam" id="PF13649">
    <property type="entry name" value="Methyltransf_25"/>
    <property type="match status" value="1"/>
</dbReference>
<dbReference type="InterPro" id="IPR029063">
    <property type="entry name" value="SAM-dependent_MTases_sf"/>
</dbReference>
<dbReference type="OrthoDB" id="3362494at2759"/>
<feature type="compositionally biased region" description="Polar residues" evidence="1">
    <location>
        <begin position="1702"/>
        <end position="1715"/>
    </location>
</feature>
<feature type="compositionally biased region" description="Basic and acidic residues" evidence="1">
    <location>
        <begin position="596"/>
        <end position="614"/>
    </location>
</feature>
<feature type="region of interest" description="Disordered" evidence="1">
    <location>
        <begin position="591"/>
        <end position="619"/>
    </location>
</feature>
<feature type="compositionally biased region" description="Low complexity" evidence="1">
    <location>
        <begin position="1685"/>
        <end position="1695"/>
    </location>
</feature>
<evidence type="ECO:0008006" key="6">
    <source>
        <dbReference type="Google" id="ProtNLM"/>
    </source>
</evidence>
<feature type="region of interest" description="Disordered" evidence="1">
    <location>
        <begin position="1638"/>
        <end position="1661"/>
    </location>
</feature>
<feature type="compositionally biased region" description="Polar residues" evidence="1">
    <location>
        <begin position="743"/>
        <end position="768"/>
    </location>
</feature>
<dbReference type="InterPro" id="IPR041698">
    <property type="entry name" value="Methyltransf_25"/>
</dbReference>
<evidence type="ECO:0000259" key="3">
    <source>
        <dbReference type="Pfam" id="PF13649"/>
    </source>
</evidence>
<evidence type="ECO:0000256" key="1">
    <source>
        <dbReference type="SAM" id="MobiDB-lite"/>
    </source>
</evidence>
<feature type="compositionally biased region" description="Polar residues" evidence="1">
    <location>
        <begin position="967"/>
        <end position="977"/>
    </location>
</feature>
<feature type="domain" description="Meiotically up-regulated protein Msb1/Mug8" evidence="2">
    <location>
        <begin position="45"/>
        <end position="518"/>
    </location>
</feature>
<evidence type="ECO:0000313" key="5">
    <source>
        <dbReference type="Proteomes" id="UP000070133"/>
    </source>
</evidence>
<feature type="region of interest" description="Disordered" evidence="1">
    <location>
        <begin position="1"/>
        <end position="29"/>
    </location>
</feature>
<feature type="compositionally biased region" description="Basic and acidic residues" evidence="1">
    <location>
        <begin position="1013"/>
        <end position="1030"/>
    </location>
</feature>